<comment type="caution">
    <text evidence="2">The sequence shown here is derived from an EMBL/GenBank/DDBJ whole genome shotgun (WGS) entry which is preliminary data.</text>
</comment>
<protein>
    <submittedName>
        <fullName evidence="2">Uncharacterized protein</fullName>
    </submittedName>
</protein>
<reference evidence="2" key="2">
    <citation type="journal article" date="2023" name="Microbiol Resour">
        <title>Decontamination and Annotation of the Draft Genome Sequence of the Oomycete Lagenidium giganteum ARSEF 373.</title>
        <authorList>
            <person name="Morgan W.R."/>
            <person name="Tartar A."/>
        </authorList>
    </citation>
    <scope>NUCLEOTIDE SEQUENCE</scope>
    <source>
        <strain evidence="2">ARSEF 373</strain>
    </source>
</reference>
<evidence type="ECO:0000313" key="3">
    <source>
        <dbReference type="Proteomes" id="UP001146120"/>
    </source>
</evidence>
<dbReference type="EMBL" id="DAKRPA010000168">
    <property type="protein sequence ID" value="DAZ96417.1"/>
    <property type="molecule type" value="Genomic_DNA"/>
</dbReference>
<organism evidence="2 3">
    <name type="scientific">Lagenidium giganteum</name>
    <dbReference type="NCBI Taxonomy" id="4803"/>
    <lineage>
        <taxon>Eukaryota</taxon>
        <taxon>Sar</taxon>
        <taxon>Stramenopiles</taxon>
        <taxon>Oomycota</taxon>
        <taxon>Peronosporomycetes</taxon>
        <taxon>Pythiales</taxon>
        <taxon>Pythiaceae</taxon>
    </lineage>
</organism>
<accession>A0AAV2YT45</accession>
<sequence>MPRIELSADETKREASMLRELRKFHVENQHLGQPLVSSVTKQRVRIPRTDVDTNPFCLERQLADEYELLNFNKNPRFYIPSIKNSPRIDENPHNHSSFINEAADLMASSGFSPRVRAEFMGATPAVSFQPMQFPKPTVVSVDQGDLRLQHAPPTKPEKVISPRVPPAHEYYSTPLSNQQVSFGHRPRAFAHAHQESDSASRMYNPVTSSLVVRKRKQRSAGAASVSIKTGMSVMQLQELLTPSKAKQVTEPTTSKASKVVNHKKSPRALSEDDEGDRKTEQQRRIEELERNYYSKVYVPPRPRKEIRHHPPEASTAELLEKFRKLAVGVMPDAEI</sequence>
<proteinExistence type="predicted"/>
<feature type="compositionally biased region" description="Basic and acidic residues" evidence="1">
    <location>
        <begin position="275"/>
        <end position="286"/>
    </location>
</feature>
<dbReference type="Proteomes" id="UP001146120">
    <property type="component" value="Unassembled WGS sequence"/>
</dbReference>
<feature type="region of interest" description="Disordered" evidence="1">
    <location>
        <begin position="244"/>
        <end position="286"/>
    </location>
</feature>
<gene>
    <name evidence="2" type="ORF">N0F65_012498</name>
</gene>
<reference evidence="2" key="1">
    <citation type="submission" date="2022-11" db="EMBL/GenBank/DDBJ databases">
        <authorList>
            <person name="Morgan W.R."/>
            <person name="Tartar A."/>
        </authorList>
    </citation>
    <scope>NUCLEOTIDE SEQUENCE</scope>
    <source>
        <strain evidence="2">ARSEF 373</strain>
    </source>
</reference>
<name>A0AAV2YT45_9STRA</name>
<evidence type="ECO:0000313" key="2">
    <source>
        <dbReference type="EMBL" id="DAZ96417.1"/>
    </source>
</evidence>
<evidence type="ECO:0000256" key="1">
    <source>
        <dbReference type="SAM" id="MobiDB-lite"/>
    </source>
</evidence>
<keyword evidence="3" id="KW-1185">Reference proteome</keyword>
<dbReference type="AlphaFoldDB" id="A0AAV2YT45"/>
<feature type="compositionally biased region" description="Polar residues" evidence="1">
    <location>
        <begin position="244"/>
        <end position="256"/>
    </location>
</feature>